<evidence type="ECO:0008006" key="3">
    <source>
        <dbReference type="Google" id="ProtNLM"/>
    </source>
</evidence>
<dbReference type="EMBL" id="RHRS01000064">
    <property type="protein sequence ID" value="RRW31375.1"/>
    <property type="molecule type" value="Genomic_DNA"/>
</dbReference>
<proteinExistence type="predicted"/>
<accession>A0A427HA40</accession>
<protein>
    <recommendedName>
        <fullName evidence="3">Capsule polysaccharide biosynthesis protein</fullName>
    </recommendedName>
</protein>
<dbReference type="AlphaFoldDB" id="A0A061CX89"/>
<dbReference type="InterPro" id="IPR007833">
    <property type="entry name" value="Capsule_polysaccharide_synth"/>
</dbReference>
<dbReference type="GO" id="GO:0015774">
    <property type="term" value="P:polysaccharide transport"/>
    <property type="evidence" value="ECO:0007669"/>
    <property type="project" value="InterPro"/>
</dbReference>
<dbReference type="Pfam" id="PF05159">
    <property type="entry name" value="Capsule_synth"/>
    <property type="match status" value="1"/>
</dbReference>
<evidence type="ECO:0000313" key="1">
    <source>
        <dbReference type="EMBL" id="RRW31375.1"/>
    </source>
</evidence>
<name>A0A061CX89_ECTOL</name>
<dbReference type="GO" id="GO:0000271">
    <property type="term" value="P:polysaccharide biosynthetic process"/>
    <property type="evidence" value="ECO:0007669"/>
    <property type="project" value="InterPro"/>
</dbReference>
<organism evidence="1 2">
    <name type="scientific">Ectopseudomonas oleovorans</name>
    <name type="common">Pseudomonas oleovorans</name>
    <dbReference type="NCBI Taxonomy" id="301"/>
    <lineage>
        <taxon>Bacteria</taxon>
        <taxon>Pseudomonadati</taxon>
        <taxon>Pseudomonadota</taxon>
        <taxon>Gammaproteobacteria</taxon>
        <taxon>Pseudomonadales</taxon>
        <taxon>Pseudomonadaceae</taxon>
        <taxon>Ectopseudomonas</taxon>
    </lineage>
</organism>
<gene>
    <name evidence="1" type="ORF">EGJ44_18845</name>
</gene>
<comment type="caution">
    <text evidence="1">The sequence shown here is derived from an EMBL/GenBank/DDBJ whole genome shotgun (WGS) entry which is preliminary data.</text>
</comment>
<accession>A0A061CX89</accession>
<dbReference type="Proteomes" id="UP000272833">
    <property type="component" value="Unassembled WGS sequence"/>
</dbReference>
<evidence type="ECO:0000313" key="2">
    <source>
        <dbReference type="Proteomes" id="UP000272833"/>
    </source>
</evidence>
<sequence length="345" mass="38692">MNSYLFTLALGVQDRPERWGSVSGYYLCLAHSLRRLGHRVVFAINPKVRCRKGFAVYECHQVANHAALNQLLSAEDFTHAFIWGGRLQADRETRARIEAFGVRVLFSELGWFPQAGTVYFDTQGTNAEVSFNGRPYAECLAPTRKVFNKQRRDFYRKKVGLGFFASPPAFGVQAPDLGKPILVPLQDESDTNITLASPFSRMADFVDCLAQTYPHYRFVVRPHPSAPASNLPRHVNVRYQESSVDVYRTMADFGLVVGINSTLLLEAAMMNMPVVAFGKGIGSGTGVFHDVDTSNLPGEFEQVSIDSRQAEAYLAFLLCQRQLFKHDLRSRRRLRNSYLGGILGL</sequence>
<dbReference type="RefSeq" id="WP_003459124.1">
    <property type="nucleotide sequence ID" value="NZ_RHRS01000064.1"/>
</dbReference>
<reference evidence="1 2" key="1">
    <citation type="submission" date="2018-10" db="EMBL/GenBank/DDBJ databases">
        <title>Transmission dynamics of multidrug resistant bacteria on intensive care unit surfaces.</title>
        <authorList>
            <person name="D'Souza A.W."/>
            <person name="Potter R.F."/>
            <person name="Wallace M."/>
            <person name="Shupe A."/>
            <person name="Patel S."/>
            <person name="Sun S."/>
            <person name="Gul D."/>
            <person name="Kwon J.H."/>
            <person name="Andleeb S."/>
            <person name="Burnham C.-A.D."/>
            <person name="Dantas G."/>
        </authorList>
    </citation>
    <scope>NUCLEOTIDE SEQUENCE [LARGE SCALE GENOMIC DNA]</scope>
    <source>
        <strain evidence="1 2">PO_271</strain>
    </source>
</reference>
<dbReference type="SUPFAM" id="SSF53756">
    <property type="entry name" value="UDP-Glycosyltransferase/glycogen phosphorylase"/>
    <property type="match status" value="1"/>
</dbReference>